<organism evidence="2 3">
    <name type="scientific">Flavivirga aquatica</name>
    <dbReference type="NCBI Taxonomy" id="1849968"/>
    <lineage>
        <taxon>Bacteria</taxon>
        <taxon>Pseudomonadati</taxon>
        <taxon>Bacteroidota</taxon>
        <taxon>Flavobacteriia</taxon>
        <taxon>Flavobacteriales</taxon>
        <taxon>Flavobacteriaceae</taxon>
        <taxon>Flavivirga</taxon>
    </lineage>
</organism>
<keyword evidence="3" id="KW-1185">Reference proteome</keyword>
<reference evidence="2 3" key="1">
    <citation type="submission" date="2016-05" db="EMBL/GenBank/DDBJ databases">
        <title>Draft Genome Sequence of Algibacter sp. Strain SK-16 Isolated from the Surface Water of Aburatsubo Inlet.</title>
        <authorList>
            <person name="Wong S.-K."/>
            <person name="Yoshizawa S."/>
            <person name="Nakajima Y."/>
            <person name="Ogura Y."/>
            <person name="Tetsuya H."/>
            <person name="Hamasaki K."/>
        </authorList>
    </citation>
    <scope>NUCLEOTIDE SEQUENCE [LARGE SCALE GENOMIC DNA]</scope>
    <source>
        <strain evidence="2 3">SK-16</strain>
    </source>
</reference>
<name>A0A1E5TC51_9FLAO</name>
<dbReference type="Proteomes" id="UP000095713">
    <property type="component" value="Unassembled WGS sequence"/>
</dbReference>
<evidence type="ECO:0000313" key="3">
    <source>
        <dbReference type="Proteomes" id="UP000095713"/>
    </source>
</evidence>
<comment type="caution">
    <text evidence="2">The sequence shown here is derived from an EMBL/GenBank/DDBJ whole genome shotgun (WGS) entry which is preliminary data.</text>
</comment>
<sequence>MSFEKHRGLTSREGPNIKLGWNSTRMQSKPFLKPTGDYKLLIPMIAKVLASGSLDKAARDVLKNKGSSGIDGMKTTELCDYIREHRVTILSGMNP</sequence>
<gene>
    <name evidence="2" type="ORF">A8C32_13595</name>
</gene>
<accession>A0A1E5TC51</accession>
<evidence type="ECO:0000313" key="2">
    <source>
        <dbReference type="EMBL" id="OEK08938.1"/>
    </source>
</evidence>
<feature type="region of interest" description="Disordered" evidence="1">
    <location>
        <begin position="1"/>
        <end position="21"/>
    </location>
</feature>
<protein>
    <submittedName>
        <fullName evidence="2">Uncharacterized protein</fullName>
    </submittedName>
</protein>
<evidence type="ECO:0000256" key="1">
    <source>
        <dbReference type="SAM" id="MobiDB-lite"/>
    </source>
</evidence>
<proteinExistence type="predicted"/>
<dbReference type="EMBL" id="MDJD01000014">
    <property type="protein sequence ID" value="OEK08938.1"/>
    <property type="molecule type" value="Genomic_DNA"/>
</dbReference>
<dbReference type="AlphaFoldDB" id="A0A1E5TC51"/>